<dbReference type="PANTHER" id="PTHR10250">
    <property type="entry name" value="MICROSOMAL GLUTATHIONE S-TRANSFERASE"/>
    <property type="match status" value="1"/>
</dbReference>
<evidence type="ECO:0000313" key="6">
    <source>
        <dbReference type="EMBL" id="EWC47398.1"/>
    </source>
</evidence>
<dbReference type="GO" id="GO:0005783">
    <property type="term" value="C:endoplasmic reticulum"/>
    <property type="evidence" value="ECO:0007669"/>
    <property type="project" value="TreeGrafter"/>
</dbReference>
<reference evidence="6 7" key="1">
    <citation type="submission" date="2013-05" db="EMBL/GenBank/DDBJ databases">
        <title>Drechslerella stenobrocha genome reveals carnivorous origination and mechanical trapping mechanism of predatory fungi.</title>
        <authorList>
            <person name="Liu X."/>
            <person name="Zhang W."/>
            <person name="Liu K."/>
        </authorList>
    </citation>
    <scope>NUCLEOTIDE SEQUENCE [LARGE SCALE GENOMIC DNA]</scope>
    <source>
        <strain evidence="6 7">248</strain>
    </source>
</reference>
<dbReference type="AlphaFoldDB" id="W7I5D7"/>
<dbReference type="PANTHER" id="PTHR10250:SF26">
    <property type="entry name" value="GLUTATHIONE S-TRANSFERASE 3, MITOCHONDRIAL"/>
    <property type="match status" value="1"/>
</dbReference>
<evidence type="ECO:0008006" key="8">
    <source>
        <dbReference type="Google" id="ProtNLM"/>
    </source>
</evidence>
<dbReference type="Proteomes" id="UP000024837">
    <property type="component" value="Unassembled WGS sequence"/>
</dbReference>
<organism evidence="6 7">
    <name type="scientific">Drechslerella stenobrocha 248</name>
    <dbReference type="NCBI Taxonomy" id="1043628"/>
    <lineage>
        <taxon>Eukaryota</taxon>
        <taxon>Fungi</taxon>
        <taxon>Dikarya</taxon>
        <taxon>Ascomycota</taxon>
        <taxon>Pezizomycotina</taxon>
        <taxon>Orbiliomycetes</taxon>
        <taxon>Orbiliales</taxon>
        <taxon>Orbiliaceae</taxon>
        <taxon>Drechslerella</taxon>
    </lineage>
</organism>
<dbReference type="HOGENOM" id="CLU_110291_1_1_1"/>
<keyword evidence="2 5" id="KW-0812">Transmembrane</keyword>
<protein>
    <recommendedName>
        <fullName evidence="8">Microsomal glutathione S-transferase 3</fullName>
    </recommendedName>
</protein>
<dbReference type="EMBL" id="KI966410">
    <property type="protein sequence ID" value="EWC47398.1"/>
    <property type="molecule type" value="Genomic_DNA"/>
</dbReference>
<keyword evidence="3 5" id="KW-1133">Transmembrane helix</keyword>
<evidence type="ECO:0000256" key="3">
    <source>
        <dbReference type="ARBA" id="ARBA00022989"/>
    </source>
</evidence>
<keyword evidence="7" id="KW-1185">Reference proteome</keyword>
<dbReference type="GO" id="GO:0016020">
    <property type="term" value="C:membrane"/>
    <property type="evidence" value="ECO:0007669"/>
    <property type="project" value="UniProtKB-SubCell"/>
</dbReference>
<evidence type="ECO:0000256" key="2">
    <source>
        <dbReference type="ARBA" id="ARBA00022692"/>
    </source>
</evidence>
<evidence type="ECO:0000256" key="1">
    <source>
        <dbReference type="ARBA" id="ARBA00004141"/>
    </source>
</evidence>
<sequence>MDVTIPSEYGYVLLVALAGTFVNQWHSLLTSSKRKKAQVPYPICYATDGEITPGTDKYVFNCAQRAHANYVESMPQFYVSMMISGLTHPQIAAGLGATYLVGRIVYAIGYVDPGKVSGKGRLQGSPFIYAAQIGLWGYAGHAVWRMIMG</sequence>
<dbReference type="InterPro" id="IPR023352">
    <property type="entry name" value="MAPEG-like_dom_sf"/>
</dbReference>
<dbReference type="Pfam" id="PF01124">
    <property type="entry name" value="MAPEG"/>
    <property type="match status" value="1"/>
</dbReference>
<dbReference type="SUPFAM" id="SSF161084">
    <property type="entry name" value="MAPEG domain-like"/>
    <property type="match status" value="1"/>
</dbReference>
<evidence type="ECO:0000256" key="5">
    <source>
        <dbReference type="SAM" id="Phobius"/>
    </source>
</evidence>
<evidence type="ECO:0000313" key="7">
    <source>
        <dbReference type="Proteomes" id="UP000024837"/>
    </source>
</evidence>
<evidence type="ECO:0000256" key="4">
    <source>
        <dbReference type="ARBA" id="ARBA00023136"/>
    </source>
</evidence>
<accession>W7I5D7</accession>
<dbReference type="GO" id="GO:0004364">
    <property type="term" value="F:glutathione transferase activity"/>
    <property type="evidence" value="ECO:0007669"/>
    <property type="project" value="TreeGrafter"/>
</dbReference>
<name>W7I5D7_9PEZI</name>
<dbReference type="Gene3D" id="1.20.120.550">
    <property type="entry name" value="Membrane associated eicosanoid/glutathione metabolism-like domain"/>
    <property type="match status" value="1"/>
</dbReference>
<dbReference type="OrthoDB" id="410651at2759"/>
<dbReference type="GO" id="GO:0005635">
    <property type="term" value="C:nuclear envelope"/>
    <property type="evidence" value="ECO:0007669"/>
    <property type="project" value="TreeGrafter"/>
</dbReference>
<feature type="transmembrane region" description="Helical" evidence="5">
    <location>
        <begin position="91"/>
        <end position="111"/>
    </location>
</feature>
<dbReference type="InterPro" id="IPR001129">
    <property type="entry name" value="Membr-assoc_MAPEG"/>
</dbReference>
<proteinExistence type="predicted"/>
<dbReference type="GO" id="GO:0004602">
    <property type="term" value="F:glutathione peroxidase activity"/>
    <property type="evidence" value="ECO:0007669"/>
    <property type="project" value="TreeGrafter"/>
</dbReference>
<keyword evidence="4 5" id="KW-0472">Membrane</keyword>
<comment type="subcellular location">
    <subcellularLocation>
        <location evidence="1">Membrane</location>
        <topology evidence="1">Multi-pass membrane protein</topology>
    </subcellularLocation>
</comment>
<feature type="transmembrane region" description="Helical" evidence="5">
    <location>
        <begin position="12"/>
        <end position="29"/>
    </location>
</feature>
<feature type="transmembrane region" description="Helical" evidence="5">
    <location>
        <begin position="126"/>
        <end position="144"/>
    </location>
</feature>
<gene>
    <name evidence="6" type="ORF">DRE_00366</name>
</gene>
<dbReference type="InterPro" id="IPR050997">
    <property type="entry name" value="MAPEG"/>
</dbReference>